<protein>
    <recommendedName>
        <fullName evidence="3">F-box domain-containing protein</fullName>
    </recommendedName>
</protein>
<name>A0A067M2M1_BOTB1</name>
<dbReference type="Proteomes" id="UP000027195">
    <property type="component" value="Unassembled WGS sequence"/>
</dbReference>
<dbReference type="InParanoid" id="A0A067M2M1"/>
<accession>A0A067M2M1</accession>
<dbReference type="AlphaFoldDB" id="A0A067M2M1"/>
<dbReference type="HOGENOM" id="CLU_927469_0_0_1"/>
<organism evidence="1 2">
    <name type="scientific">Botryobasidium botryosum (strain FD-172 SS1)</name>
    <dbReference type="NCBI Taxonomy" id="930990"/>
    <lineage>
        <taxon>Eukaryota</taxon>
        <taxon>Fungi</taxon>
        <taxon>Dikarya</taxon>
        <taxon>Basidiomycota</taxon>
        <taxon>Agaricomycotina</taxon>
        <taxon>Agaricomycetes</taxon>
        <taxon>Cantharellales</taxon>
        <taxon>Botryobasidiaceae</taxon>
        <taxon>Botryobasidium</taxon>
    </lineage>
</organism>
<dbReference type="EMBL" id="KL198072">
    <property type="protein sequence ID" value="KDQ10023.1"/>
    <property type="molecule type" value="Genomic_DNA"/>
</dbReference>
<evidence type="ECO:0000313" key="1">
    <source>
        <dbReference type="EMBL" id="KDQ10023.1"/>
    </source>
</evidence>
<proteinExistence type="predicted"/>
<reference evidence="2" key="1">
    <citation type="journal article" date="2014" name="Proc. Natl. Acad. Sci. U.S.A.">
        <title>Extensive sampling of basidiomycete genomes demonstrates inadequacy of the white-rot/brown-rot paradigm for wood decay fungi.</title>
        <authorList>
            <person name="Riley R."/>
            <person name="Salamov A.A."/>
            <person name="Brown D.W."/>
            <person name="Nagy L.G."/>
            <person name="Floudas D."/>
            <person name="Held B.W."/>
            <person name="Levasseur A."/>
            <person name="Lombard V."/>
            <person name="Morin E."/>
            <person name="Otillar R."/>
            <person name="Lindquist E.A."/>
            <person name="Sun H."/>
            <person name="LaButti K.M."/>
            <person name="Schmutz J."/>
            <person name="Jabbour D."/>
            <person name="Luo H."/>
            <person name="Baker S.E."/>
            <person name="Pisabarro A.G."/>
            <person name="Walton J.D."/>
            <person name="Blanchette R.A."/>
            <person name="Henrissat B."/>
            <person name="Martin F."/>
            <person name="Cullen D."/>
            <person name="Hibbett D.S."/>
            <person name="Grigoriev I.V."/>
        </authorList>
    </citation>
    <scope>NUCLEOTIDE SEQUENCE [LARGE SCALE GENOMIC DNA]</scope>
    <source>
        <strain evidence="2">FD-172 SS1</strain>
    </source>
</reference>
<evidence type="ECO:0000313" key="2">
    <source>
        <dbReference type="Proteomes" id="UP000027195"/>
    </source>
</evidence>
<gene>
    <name evidence="1" type="ORF">BOTBODRAFT_504108</name>
</gene>
<sequence>MGSIDHLHRALAACPLLEDLVCIYTTLSTPDSLDTPGAYVSINRVDLPRLQSASLHFWSHLDFQYFLSPIHFPPFLRLKLELPGDAEYDLRNAYPTTMDMMLRLPSFFLIRQLGIYSYSTYHGMTTYAVHAGSQSDLDGDISQIKQPHLLEIRCKVASGAPRLYKSIAKSLPLQTLELLVVGGFCGPSRDFVDLLAKASSLTTLTLWFLPYADYLIYLAATPSFYLCPRLRVLRFKNTDISAYQLIQVAVSRTKFVVRVGHYTRDIARFCVLELKGCKNIKDKMEVDQALRTPSLEVRWK</sequence>
<evidence type="ECO:0008006" key="3">
    <source>
        <dbReference type="Google" id="ProtNLM"/>
    </source>
</evidence>
<keyword evidence="2" id="KW-1185">Reference proteome</keyword>